<reference evidence="2" key="1">
    <citation type="submission" date="2008-03" db="EMBL/GenBank/DDBJ databases">
        <title>Complete sequence of chromosome of Beijerinckia indica subsp. indica ATCC 9039.</title>
        <authorList>
            <consortium name="US DOE Joint Genome Institute"/>
            <person name="Copeland A."/>
            <person name="Lucas S."/>
            <person name="Lapidus A."/>
            <person name="Glavina del Rio T."/>
            <person name="Dalin E."/>
            <person name="Tice H."/>
            <person name="Bruce D."/>
            <person name="Goodwin L."/>
            <person name="Pitluck S."/>
            <person name="LaButti K."/>
            <person name="Schmutz J."/>
            <person name="Larimer F."/>
            <person name="Land M."/>
            <person name="Hauser L."/>
            <person name="Kyrpides N."/>
            <person name="Mikhailova N."/>
            <person name="Dunfield P.F."/>
            <person name="Dedysh S.N."/>
            <person name="Liesack W."/>
            <person name="Saw J.H."/>
            <person name="Alam M."/>
            <person name="Chen Y."/>
            <person name="Murrell J.C."/>
            <person name="Richardson P."/>
        </authorList>
    </citation>
    <scope>NUCLEOTIDE SEQUENCE [LARGE SCALE GENOMIC DNA]</scope>
    <source>
        <strain evidence="2">ATCC 9039 / DSM 1715 / NCIMB 8712</strain>
    </source>
</reference>
<proteinExistence type="predicted"/>
<dbReference type="Proteomes" id="UP000001695">
    <property type="component" value="Chromosome"/>
</dbReference>
<dbReference type="OrthoDB" id="8438227at2"/>
<dbReference type="RefSeq" id="WP_012384650.1">
    <property type="nucleotide sequence ID" value="NC_010581.1"/>
</dbReference>
<dbReference type="eggNOG" id="ENOG502Z9JE">
    <property type="taxonomic scope" value="Bacteria"/>
</dbReference>
<organism evidence="1 2">
    <name type="scientific">Beijerinckia indica subsp. indica (strain ATCC 9039 / DSM 1715 / NCIMB 8712)</name>
    <dbReference type="NCBI Taxonomy" id="395963"/>
    <lineage>
        <taxon>Bacteria</taxon>
        <taxon>Pseudomonadati</taxon>
        <taxon>Pseudomonadota</taxon>
        <taxon>Alphaproteobacteria</taxon>
        <taxon>Hyphomicrobiales</taxon>
        <taxon>Beijerinckiaceae</taxon>
        <taxon>Beijerinckia</taxon>
    </lineage>
</organism>
<dbReference type="KEGG" id="bid:Bind_1662"/>
<dbReference type="HOGENOM" id="CLU_1110422_0_0_5"/>
<keyword evidence="2" id="KW-1185">Reference proteome</keyword>
<evidence type="ECO:0000313" key="2">
    <source>
        <dbReference type="Proteomes" id="UP000001695"/>
    </source>
</evidence>
<sequence length="245" mass="27417">MNEVIKRKEPMNKAIVDVNPDQFVKSLPGWLEVTHFVMAQRAGTAKPLNEDGSLPALTKSDLNTSGTQKIANDSVFSFAISAALKGDKAAFDKVEKELVALYGENFPGSFAFWHFKQEPDAKPETLDDYVGMIGKTMLEQGHFEPKDTWNAGVRFLEKIRGSNFVVELTGPLAQWHRDIWEKIITQLKSQLVDPDNNVPPIKKELEETRNDQSFIAALLLSAVAAVDQELTEDYQGLLKSVSRRI</sequence>
<reference evidence="1 2" key="2">
    <citation type="journal article" date="2010" name="J. Bacteriol.">
        <title>Complete genome sequence of Beijerinckia indica subsp. indica.</title>
        <authorList>
            <person name="Tamas I."/>
            <person name="Dedysh S.N."/>
            <person name="Liesack W."/>
            <person name="Stott M.B."/>
            <person name="Alam M."/>
            <person name="Murrell J.C."/>
            <person name="Dunfield P.F."/>
        </authorList>
    </citation>
    <scope>NUCLEOTIDE SEQUENCE [LARGE SCALE GENOMIC DNA]</scope>
    <source>
        <strain evidence="2">ATCC 9039 / DSM 1715 / NCIMB 8712</strain>
    </source>
</reference>
<protein>
    <submittedName>
        <fullName evidence="1">Uncharacterized protein</fullName>
    </submittedName>
</protein>
<dbReference type="EMBL" id="CP001016">
    <property type="protein sequence ID" value="ACB95293.1"/>
    <property type="molecule type" value="Genomic_DNA"/>
</dbReference>
<accession>B2IC38</accession>
<dbReference type="AlphaFoldDB" id="B2IC38"/>
<gene>
    <name evidence="1" type="ordered locus">Bind_1662</name>
</gene>
<name>B2IC38_BEII9</name>
<evidence type="ECO:0000313" key="1">
    <source>
        <dbReference type="EMBL" id="ACB95293.1"/>
    </source>
</evidence>